<proteinExistence type="predicted"/>
<accession>A0A918SXE8</accession>
<dbReference type="Proteomes" id="UP000646426">
    <property type="component" value="Unassembled WGS sequence"/>
</dbReference>
<reference evidence="1" key="1">
    <citation type="journal article" date="2014" name="Int. J. Syst. Evol. Microbiol.">
        <title>Complete genome sequence of Corynebacterium casei LMG S-19264T (=DSM 44701T), isolated from a smear-ripened cheese.</title>
        <authorList>
            <consortium name="US DOE Joint Genome Institute (JGI-PGF)"/>
            <person name="Walter F."/>
            <person name="Albersmeier A."/>
            <person name="Kalinowski J."/>
            <person name="Ruckert C."/>
        </authorList>
    </citation>
    <scope>NUCLEOTIDE SEQUENCE</scope>
    <source>
        <strain evidence="1">KCTC 23077</strain>
    </source>
</reference>
<name>A0A918SXE8_9GAMM</name>
<protein>
    <submittedName>
        <fullName evidence="1">Uncharacterized protein</fullName>
    </submittedName>
</protein>
<comment type="caution">
    <text evidence="1">The sequence shown here is derived from an EMBL/GenBank/DDBJ whole genome shotgun (WGS) entry which is preliminary data.</text>
</comment>
<evidence type="ECO:0000313" key="2">
    <source>
        <dbReference type="Proteomes" id="UP000646426"/>
    </source>
</evidence>
<sequence length="86" mass="8975">MHALGGERDVEAGIGDRDEVAELGQGHCGDVRGGDGSMAQGACKRVGIGLQIEKQQARMDIALFGSRDEANVSCREQGRPAHSLAA</sequence>
<dbReference type="AlphaFoldDB" id="A0A918SXE8"/>
<gene>
    <name evidence="1" type="ORF">GCM10007067_13310</name>
</gene>
<dbReference type="EMBL" id="BMYD01000001">
    <property type="protein sequence ID" value="GHA77304.1"/>
    <property type="molecule type" value="Genomic_DNA"/>
</dbReference>
<evidence type="ECO:0000313" key="1">
    <source>
        <dbReference type="EMBL" id="GHA77304.1"/>
    </source>
</evidence>
<keyword evidence="2" id="KW-1185">Reference proteome</keyword>
<reference evidence="1" key="2">
    <citation type="submission" date="2020-09" db="EMBL/GenBank/DDBJ databases">
        <authorList>
            <person name="Sun Q."/>
            <person name="Kim S."/>
        </authorList>
    </citation>
    <scope>NUCLEOTIDE SEQUENCE</scope>
    <source>
        <strain evidence="1">KCTC 23077</strain>
    </source>
</reference>
<organism evidence="1 2">
    <name type="scientific">Cognatilysobacter bugurensis</name>
    <dbReference type="NCBI Taxonomy" id="543356"/>
    <lineage>
        <taxon>Bacteria</taxon>
        <taxon>Pseudomonadati</taxon>
        <taxon>Pseudomonadota</taxon>
        <taxon>Gammaproteobacteria</taxon>
        <taxon>Lysobacterales</taxon>
        <taxon>Lysobacteraceae</taxon>
        <taxon>Cognatilysobacter</taxon>
    </lineage>
</organism>